<dbReference type="VEuPathDB" id="VectorBase:GAUT039243"/>
<proteinExistence type="predicted"/>
<feature type="compositionally biased region" description="Basic and acidic residues" evidence="1">
    <location>
        <begin position="96"/>
        <end position="107"/>
    </location>
</feature>
<feature type="region of interest" description="Disordered" evidence="1">
    <location>
        <begin position="77"/>
        <end position="109"/>
    </location>
</feature>
<name>A0A1A9VJB0_GLOAU</name>
<dbReference type="AlphaFoldDB" id="A0A1A9VJB0"/>
<evidence type="ECO:0000313" key="3">
    <source>
        <dbReference type="Proteomes" id="UP000078200"/>
    </source>
</evidence>
<dbReference type="EnsemblMetazoa" id="GAUT039243-RA">
    <property type="protein sequence ID" value="GAUT039243-PA"/>
    <property type="gene ID" value="GAUT039243"/>
</dbReference>
<protein>
    <submittedName>
        <fullName evidence="2">Uncharacterized protein</fullName>
    </submittedName>
</protein>
<accession>A0A1A9VJB0</accession>
<evidence type="ECO:0000313" key="2">
    <source>
        <dbReference type="EnsemblMetazoa" id="GAUT039243-PA"/>
    </source>
</evidence>
<evidence type="ECO:0000256" key="1">
    <source>
        <dbReference type="SAM" id="MobiDB-lite"/>
    </source>
</evidence>
<feature type="region of interest" description="Disordered" evidence="1">
    <location>
        <begin position="123"/>
        <end position="149"/>
    </location>
</feature>
<reference evidence="2" key="1">
    <citation type="submission" date="2020-05" db="UniProtKB">
        <authorList>
            <consortium name="EnsemblMetazoa"/>
        </authorList>
    </citation>
    <scope>IDENTIFICATION</scope>
    <source>
        <strain evidence="2">TTRI</strain>
    </source>
</reference>
<dbReference type="Proteomes" id="UP000078200">
    <property type="component" value="Unassembled WGS sequence"/>
</dbReference>
<organism evidence="2 3">
    <name type="scientific">Glossina austeni</name>
    <name type="common">Savannah tsetse fly</name>
    <dbReference type="NCBI Taxonomy" id="7395"/>
    <lineage>
        <taxon>Eukaryota</taxon>
        <taxon>Metazoa</taxon>
        <taxon>Ecdysozoa</taxon>
        <taxon>Arthropoda</taxon>
        <taxon>Hexapoda</taxon>
        <taxon>Insecta</taxon>
        <taxon>Pterygota</taxon>
        <taxon>Neoptera</taxon>
        <taxon>Endopterygota</taxon>
        <taxon>Diptera</taxon>
        <taxon>Brachycera</taxon>
        <taxon>Muscomorpha</taxon>
        <taxon>Hippoboscoidea</taxon>
        <taxon>Glossinidae</taxon>
        <taxon>Glossina</taxon>
    </lineage>
</organism>
<sequence>MYNRKVFPPHHGNMEWDYQMEDKAGIEYVFGIVGIPEVELSMALQSAVGSKAELKQRLVEHLEKEGEDLSTLEFEYNTEGREQTDKLRGTKNTATAREKHSEEKGEDGANAVVMKFMQQMQQKMQQQMQPLQQMQHMKQMQQQTQQQGQ</sequence>
<feature type="compositionally biased region" description="Basic and acidic residues" evidence="1">
    <location>
        <begin position="78"/>
        <end position="88"/>
    </location>
</feature>
<keyword evidence="3" id="KW-1185">Reference proteome</keyword>